<proteinExistence type="predicted"/>
<dbReference type="Proteomes" id="UP000268048">
    <property type="component" value="Chromosome"/>
</dbReference>
<dbReference type="AlphaFoldDB" id="A0A3G7TXD6"/>
<evidence type="ECO:0000313" key="2">
    <source>
        <dbReference type="Proteomes" id="UP000268048"/>
    </source>
</evidence>
<protein>
    <recommendedName>
        <fullName evidence="3">Short-chain dehydrogenase</fullName>
    </recommendedName>
</protein>
<evidence type="ECO:0008006" key="3">
    <source>
        <dbReference type="Google" id="ProtNLM"/>
    </source>
</evidence>
<reference evidence="1 2" key="1">
    <citation type="submission" date="2018-03" db="EMBL/GenBank/DDBJ databases">
        <title>Diversity of phytobeneficial traits revealed by whole-genome analysis of worldwide-isolated phenazine-producing Pseudomonas spp.</title>
        <authorList>
            <person name="Biessy A."/>
            <person name="Novinscak A."/>
            <person name="Blom J."/>
            <person name="Leger G."/>
            <person name="Thomashow L.S."/>
            <person name="Cazorla F.M."/>
            <person name="Josic D."/>
            <person name="Filion M."/>
        </authorList>
    </citation>
    <scope>NUCLEOTIDE SEQUENCE [LARGE SCALE GENOMIC DNA]</scope>
    <source>
        <strain evidence="1 2">B25</strain>
    </source>
</reference>
<gene>
    <name evidence="1" type="ORF">C4K04_5216</name>
</gene>
<name>A0A3G7TXD6_9PSED</name>
<organism evidence="1 2">
    <name type="scientific">Pseudomonas chlororaphis</name>
    <dbReference type="NCBI Taxonomy" id="587753"/>
    <lineage>
        <taxon>Bacteria</taxon>
        <taxon>Pseudomonadati</taxon>
        <taxon>Pseudomonadota</taxon>
        <taxon>Gammaproteobacteria</taxon>
        <taxon>Pseudomonadales</taxon>
        <taxon>Pseudomonadaceae</taxon>
        <taxon>Pseudomonas</taxon>
    </lineage>
</organism>
<sequence length="106" mass="11577">MKKLTPDPPALIDDTSPRRYMALTSNDCTIPALLIDTEAPLDVLHEAAAHRIRAAAQLLENLASDANLHGNPALLQDFAQLCVIPLRDGCDLLDVLGRRLQEQLLS</sequence>
<dbReference type="EMBL" id="CP027753">
    <property type="protein sequence ID" value="AZE50866.1"/>
    <property type="molecule type" value="Genomic_DNA"/>
</dbReference>
<evidence type="ECO:0000313" key="1">
    <source>
        <dbReference type="EMBL" id="AZE50866.1"/>
    </source>
</evidence>
<accession>A0A3G7TXD6</accession>
<dbReference type="RefSeq" id="WP_062824756.1">
    <property type="nucleotide sequence ID" value="NZ_CP014867.1"/>
</dbReference>